<dbReference type="Pfam" id="PF04082">
    <property type="entry name" value="Fungal_trans"/>
    <property type="match status" value="1"/>
</dbReference>
<dbReference type="PROSITE" id="PS00463">
    <property type="entry name" value="ZN2_CY6_FUNGAL_1"/>
    <property type="match status" value="1"/>
</dbReference>
<keyword evidence="8" id="KW-1185">Reference proteome</keyword>
<keyword evidence="2" id="KW-0805">Transcription regulation</keyword>
<evidence type="ECO:0000256" key="2">
    <source>
        <dbReference type="ARBA" id="ARBA00023015"/>
    </source>
</evidence>
<dbReference type="EMBL" id="KV454300">
    <property type="protein sequence ID" value="ODQ70503.1"/>
    <property type="molecule type" value="Genomic_DNA"/>
</dbReference>
<gene>
    <name evidence="7" type="ORF">LIPSTDRAFT_5961</name>
</gene>
<evidence type="ECO:0000259" key="6">
    <source>
        <dbReference type="PROSITE" id="PS50048"/>
    </source>
</evidence>
<evidence type="ECO:0000313" key="8">
    <source>
        <dbReference type="Proteomes" id="UP000094385"/>
    </source>
</evidence>
<dbReference type="SMART" id="SM00906">
    <property type="entry name" value="Fungal_trans"/>
    <property type="match status" value="1"/>
</dbReference>
<dbReference type="PANTHER" id="PTHR47840">
    <property type="entry name" value="ZN(II)2CYS6 TRANSCRIPTION FACTOR (EUROFUNG)-RELATED"/>
    <property type="match status" value="1"/>
</dbReference>
<dbReference type="CDD" id="cd12148">
    <property type="entry name" value="fungal_TF_MHR"/>
    <property type="match status" value="1"/>
</dbReference>
<evidence type="ECO:0000256" key="3">
    <source>
        <dbReference type="ARBA" id="ARBA00023163"/>
    </source>
</evidence>
<feature type="region of interest" description="Disordered" evidence="5">
    <location>
        <begin position="643"/>
        <end position="673"/>
    </location>
</feature>
<proteinExistence type="predicted"/>
<keyword evidence="1" id="KW-0479">Metal-binding</keyword>
<evidence type="ECO:0000256" key="1">
    <source>
        <dbReference type="ARBA" id="ARBA00022723"/>
    </source>
</evidence>
<keyword evidence="3" id="KW-0804">Transcription</keyword>
<dbReference type="SMART" id="SM00066">
    <property type="entry name" value="GAL4"/>
    <property type="match status" value="1"/>
</dbReference>
<protein>
    <recommendedName>
        <fullName evidence="6">Zn(2)-C6 fungal-type domain-containing protein</fullName>
    </recommendedName>
</protein>
<dbReference type="Pfam" id="PF00172">
    <property type="entry name" value="Zn_clus"/>
    <property type="match status" value="1"/>
</dbReference>
<dbReference type="GO" id="GO:0003677">
    <property type="term" value="F:DNA binding"/>
    <property type="evidence" value="ECO:0007669"/>
    <property type="project" value="InterPro"/>
</dbReference>
<dbReference type="Proteomes" id="UP000094385">
    <property type="component" value="Unassembled WGS sequence"/>
</dbReference>
<dbReference type="PANTHER" id="PTHR47840:SF1">
    <property type="entry name" value="ZN(II)2CYS6 TRANSCRIPTION FACTOR (EUROFUNG)"/>
    <property type="match status" value="1"/>
</dbReference>
<sequence length="750" mass="84282">MESKHQSASLLGPRRKMRKGTRSCTECRRRKVRCTFGDKPGICNECLLSGLACVDQEHSQLETGGSVYRKGESISSFRGRLSQVENTVNQILKKLAEGSTAESVLSPSLPEEHSKKAIDVLRSSRTSSFSTETPFSVEPEIAPVDAQIGHAPIFQLFDNDMLSRHVETTQSTDYRLSGRKDISHKVVSARASLMSLLPPGEDLAKIISASKMWWTNWQNSFPEICEECRQIFVTGSSRKALMTPVDVAQMLLCLCISIDQLPRAFDFTTLRVPLNPQEFTERCITEIERVVLHDDTFTATLHGIECQLLLSRLHLNQGRPKKCWLSNRRAIQFAQLAGLHLSTAKPPRPDDTLFGRRIMIWCGLVNADRFLSFILGLPYAVPDSAFIPQIELRQKLDGSLPQNHQAHLSVIFGKLIDRNQDPENLSLPATLRLDQDLEDMAQRLPADWWDLELGEHGTEGDHLSRVMVQITHHMIRAILHMPFMLKSATDLSGQFQYCHVTALKSARRSLNLFKLLRAKTRPFLCKLFDLLAFMMALLLVMSLLQRHINSRLSPNLYKADEKLDWDLVRETTEILRRGANETGGTVAAESANILSEICAFVLDDCDNLLKGKTCKITVPYFGTITVGPGKKYSDFLNSQGSNYQNDTNAKTANKTPAQPNTLPLSNSRDPSTARTNSIIEDLAEPADHAAYSDDTWIQLENVLVLPNTGYDFGVTPSLFDCPGQQSWPNLDPDLALDQCWNLDWFDERTQ</sequence>
<dbReference type="InterPro" id="IPR007219">
    <property type="entry name" value="XnlR_reg_dom"/>
</dbReference>
<dbReference type="InterPro" id="IPR001138">
    <property type="entry name" value="Zn2Cys6_DnaBD"/>
</dbReference>
<dbReference type="STRING" id="675824.A0A1E3PYH4"/>
<dbReference type="GO" id="GO:0006351">
    <property type="term" value="P:DNA-templated transcription"/>
    <property type="evidence" value="ECO:0007669"/>
    <property type="project" value="InterPro"/>
</dbReference>
<dbReference type="GO" id="GO:0000981">
    <property type="term" value="F:DNA-binding transcription factor activity, RNA polymerase II-specific"/>
    <property type="evidence" value="ECO:0007669"/>
    <property type="project" value="InterPro"/>
</dbReference>
<keyword evidence="4" id="KW-0539">Nucleus</keyword>
<dbReference type="CDD" id="cd00067">
    <property type="entry name" value="GAL4"/>
    <property type="match status" value="1"/>
</dbReference>
<dbReference type="InterPro" id="IPR036864">
    <property type="entry name" value="Zn2-C6_fun-type_DNA-bd_sf"/>
</dbReference>
<dbReference type="AlphaFoldDB" id="A0A1E3PYH4"/>
<evidence type="ECO:0000313" key="7">
    <source>
        <dbReference type="EMBL" id="ODQ70503.1"/>
    </source>
</evidence>
<dbReference type="PROSITE" id="PS50048">
    <property type="entry name" value="ZN2_CY6_FUNGAL_2"/>
    <property type="match status" value="1"/>
</dbReference>
<evidence type="ECO:0000256" key="5">
    <source>
        <dbReference type="SAM" id="MobiDB-lite"/>
    </source>
</evidence>
<reference evidence="7 8" key="1">
    <citation type="journal article" date="2016" name="Proc. Natl. Acad. Sci. U.S.A.">
        <title>Comparative genomics of biotechnologically important yeasts.</title>
        <authorList>
            <person name="Riley R."/>
            <person name="Haridas S."/>
            <person name="Wolfe K.H."/>
            <person name="Lopes M.R."/>
            <person name="Hittinger C.T."/>
            <person name="Goeker M."/>
            <person name="Salamov A.A."/>
            <person name="Wisecaver J.H."/>
            <person name="Long T.M."/>
            <person name="Calvey C.H."/>
            <person name="Aerts A.L."/>
            <person name="Barry K.W."/>
            <person name="Choi C."/>
            <person name="Clum A."/>
            <person name="Coughlan A.Y."/>
            <person name="Deshpande S."/>
            <person name="Douglass A.P."/>
            <person name="Hanson S.J."/>
            <person name="Klenk H.-P."/>
            <person name="LaButti K.M."/>
            <person name="Lapidus A."/>
            <person name="Lindquist E.A."/>
            <person name="Lipzen A.M."/>
            <person name="Meier-Kolthoff J.P."/>
            <person name="Ohm R.A."/>
            <person name="Otillar R.P."/>
            <person name="Pangilinan J.L."/>
            <person name="Peng Y."/>
            <person name="Rokas A."/>
            <person name="Rosa C.A."/>
            <person name="Scheuner C."/>
            <person name="Sibirny A.A."/>
            <person name="Slot J.C."/>
            <person name="Stielow J.B."/>
            <person name="Sun H."/>
            <person name="Kurtzman C.P."/>
            <person name="Blackwell M."/>
            <person name="Grigoriev I.V."/>
            <person name="Jeffries T.W."/>
        </authorList>
    </citation>
    <scope>NUCLEOTIDE SEQUENCE [LARGE SCALE GENOMIC DNA]</scope>
    <source>
        <strain evidence="7 8">NRRL Y-11557</strain>
    </source>
</reference>
<dbReference type="Gene3D" id="4.10.240.10">
    <property type="entry name" value="Zn(2)-C6 fungal-type DNA-binding domain"/>
    <property type="match status" value="1"/>
</dbReference>
<feature type="domain" description="Zn(2)-C6 fungal-type" evidence="6">
    <location>
        <begin position="23"/>
        <end position="55"/>
    </location>
</feature>
<name>A0A1E3PYH4_LIPST</name>
<dbReference type="SUPFAM" id="SSF57701">
    <property type="entry name" value="Zn2/Cys6 DNA-binding domain"/>
    <property type="match status" value="1"/>
</dbReference>
<dbReference type="GO" id="GO:0008270">
    <property type="term" value="F:zinc ion binding"/>
    <property type="evidence" value="ECO:0007669"/>
    <property type="project" value="InterPro"/>
</dbReference>
<evidence type="ECO:0000256" key="4">
    <source>
        <dbReference type="ARBA" id="ARBA00023242"/>
    </source>
</evidence>
<accession>A0A1E3PYH4</accession>
<dbReference type="OrthoDB" id="5392779at2759"/>
<organism evidence="7 8">
    <name type="scientific">Lipomyces starkeyi NRRL Y-11557</name>
    <dbReference type="NCBI Taxonomy" id="675824"/>
    <lineage>
        <taxon>Eukaryota</taxon>
        <taxon>Fungi</taxon>
        <taxon>Dikarya</taxon>
        <taxon>Ascomycota</taxon>
        <taxon>Saccharomycotina</taxon>
        <taxon>Lipomycetes</taxon>
        <taxon>Lipomycetales</taxon>
        <taxon>Lipomycetaceae</taxon>
        <taxon>Lipomyces</taxon>
    </lineage>
</organism>